<dbReference type="InterPro" id="IPR049730">
    <property type="entry name" value="SNF2/RAD54-like_C"/>
</dbReference>
<keyword evidence="3" id="KW-0067">ATP-binding</keyword>
<evidence type="ECO:0000256" key="3">
    <source>
        <dbReference type="ARBA" id="ARBA00022840"/>
    </source>
</evidence>
<accession>A0A9Q3C7Z3</accession>
<dbReference type="CDD" id="cd18793">
    <property type="entry name" value="SF2_C_SNF"/>
    <property type="match status" value="1"/>
</dbReference>
<evidence type="ECO:0000313" key="6">
    <source>
        <dbReference type="EMBL" id="MBW0478777.1"/>
    </source>
</evidence>
<evidence type="ECO:0000256" key="2">
    <source>
        <dbReference type="ARBA" id="ARBA00022801"/>
    </source>
</evidence>
<keyword evidence="7" id="KW-1185">Reference proteome</keyword>
<proteinExistence type="predicted"/>
<dbReference type="PANTHER" id="PTHR45626:SF22">
    <property type="entry name" value="DNA REPAIR PROTEIN RAD5"/>
    <property type="match status" value="1"/>
</dbReference>
<dbReference type="Pfam" id="PF00271">
    <property type="entry name" value="Helicase_C"/>
    <property type="match status" value="1"/>
</dbReference>
<dbReference type="Gene3D" id="3.40.50.300">
    <property type="entry name" value="P-loop containing nucleotide triphosphate hydrolases"/>
    <property type="match status" value="1"/>
</dbReference>
<dbReference type="AlphaFoldDB" id="A0A9Q3C7Z3"/>
<evidence type="ECO:0000256" key="1">
    <source>
        <dbReference type="ARBA" id="ARBA00022741"/>
    </source>
</evidence>
<protein>
    <recommendedName>
        <fullName evidence="5">Helicase C-terminal domain-containing protein</fullName>
    </recommendedName>
</protein>
<dbReference type="PANTHER" id="PTHR45626">
    <property type="entry name" value="TRANSCRIPTION TERMINATION FACTOR 2-RELATED"/>
    <property type="match status" value="1"/>
</dbReference>
<evidence type="ECO:0000313" key="7">
    <source>
        <dbReference type="Proteomes" id="UP000765509"/>
    </source>
</evidence>
<dbReference type="GO" id="GO:0016787">
    <property type="term" value="F:hydrolase activity"/>
    <property type="evidence" value="ECO:0007669"/>
    <property type="project" value="UniProtKB-KW"/>
</dbReference>
<organism evidence="6 7">
    <name type="scientific">Austropuccinia psidii MF-1</name>
    <dbReference type="NCBI Taxonomy" id="1389203"/>
    <lineage>
        <taxon>Eukaryota</taxon>
        <taxon>Fungi</taxon>
        <taxon>Dikarya</taxon>
        <taxon>Basidiomycota</taxon>
        <taxon>Pucciniomycotina</taxon>
        <taxon>Pucciniomycetes</taxon>
        <taxon>Pucciniales</taxon>
        <taxon>Sphaerophragmiaceae</taxon>
        <taxon>Austropuccinia</taxon>
    </lineage>
</organism>
<gene>
    <name evidence="6" type="ORF">O181_018492</name>
</gene>
<comment type="caution">
    <text evidence="6">The sequence shown here is derived from an EMBL/GenBank/DDBJ whole genome shotgun (WGS) entry which is preliminary data.</text>
</comment>
<feature type="region of interest" description="Disordered" evidence="4">
    <location>
        <begin position="1"/>
        <end position="23"/>
    </location>
</feature>
<dbReference type="EMBL" id="AVOT02005319">
    <property type="protein sequence ID" value="MBW0478777.1"/>
    <property type="molecule type" value="Genomic_DNA"/>
</dbReference>
<evidence type="ECO:0000259" key="5">
    <source>
        <dbReference type="Pfam" id="PF00271"/>
    </source>
</evidence>
<name>A0A9Q3C7Z3_9BASI</name>
<dbReference type="Proteomes" id="UP000765509">
    <property type="component" value="Unassembled WGS sequence"/>
</dbReference>
<dbReference type="SUPFAM" id="SSF52540">
    <property type="entry name" value="P-loop containing nucleoside triphosphate hydrolases"/>
    <property type="match status" value="1"/>
</dbReference>
<reference evidence="6" key="1">
    <citation type="submission" date="2021-03" db="EMBL/GenBank/DDBJ databases">
        <title>Draft genome sequence of rust myrtle Austropuccinia psidii MF-1, a brazilian biotype.</title>
        <authorList>
            <person name="Quecine M.C."/>
            <person name="Pachon D.M.R."/>
            <person name="Bonatelli M.L."/>
            <person name="Correr F.H."/>
            <person name="Franceschini L.M."/>
            <person name="Leite T.F."/>
            <person name="Margarido G.R.A."/>
            <person name="Almeida C.A."/>
            <person name="Ferrarezi J.A."/>
            <person name="Labate C.A."/>
        </authorList>
    </citation>
    <scope>NUCLEOTIDE SEQUENCE</scope>
    <source>
        <strain evidence="6">MF-1</strain>
    </source>
</reference>
<dbReference type="InterPro" id="IPR050628">
    <property type="entry name" value="SNF2_RAD54_helicase_TF"/>
</dbReference>
<dbReference type="InterPro" id="IPR001650">
    <property type="entry name" value="Helicase_C-like"/>
</dbReference>
<sequence>MLNTIADVDLEDHEGRSTQDNSSTITGTIVDVETCIMSSKNTQLLKRLLKNKQSNCGPTRSVVYMQSTKFLDLIGIELAHHSIISAQIDEIITAQVHQNSWENFFNHPECEVLIASIAIAGTGLNITWANIVYVMEPNWNPAIEAQAFHQLHCICQQQPV</sequence>
<dbReference type="GO" id="GO:0005634">
    <property type="term" value="C:nucleus"/>
    <property type="evidence" value="ECO:0007669"/>
    <property type="project" value="TreeGrafter"/>
</dbReference>
<dbReference type="OrthoDB" id="2505291at2759"/>
<dbReference type="GO" id="GO:0008094">
    <property type="term" value="F:ATP-dependent activity, acting on DNA"/>
    <property type="evidence" value="ECO:0007669"/>
    <property type="project" value="TreeGrafter"/>
</dbReference>
<keyword evidence="2" id="KW-0378">Hydrolase</keyword>
<keyword evidence="1" id="KW-0547">Nucleotide-binding</keyword>
<feature type="domain" description="Helicase C-terminal" evidence="5">
    <location>
        <begin position="44"/>
        <end position="147"/>
    </location>
</feature>
<evidence type="ECO:0000256" key="4">
    <source>
        <dbReference type="SAM" id="MobiDB-lite"/>
    </source>
</evidence>
<dbReference type="GO" id="GO:0005524">
    <property type="term" value="F:ATP binding"/>
    <property type="evidence" value="ECO:0007669"/>
    <property type="project" value="UniProtKB-KW"/>
</dbReference>
<dbReference type="InterPro" id="IPR027417">
    <property type="entry name" value="P-loop_NTPase"/>
</dbReference>
<dbReference type="GO" id="GO:0006281">
    <property type="term" value="P:DNA repair"/>
    <property type="evidence" value="ECO:0007669"/>
    <property type="project" value="TreeGrafter"/>
</dbReference>